<dbReference type="Proteomes" id="UP000184085">
    <property type="component" value="Unassembled WGS sequence"/>
</dbReference>
<dbReference type="RefSeq" id="WP_072703045.1">
    <property type="nucleotide sequence ID" value="NZ_FMJB01000015.1"/>
</dbReference>
<sequence>MLLTRRTFCTSLAATLLTATALRADAVFDLEWTDLVPADDATARNPLRGLMPHDEAGPAASQPVSSGVKTDWNGQIVRMSGFVVPIDYSGTGVTSFLLVPYVGACVHVPPPPANQLVLVSTETPYESKGLFEPVTVTGMFGTASVATQLADVGYALSADAIKPYEG</sequence>
<feature type="region of interest" description="Disordered" evidence="1">
    <location>
        <begin position="46"/>
        <end position="67"/>
    </location>
</feature>
<evidence type="ECO:0000256" key="1">
    <source>
        <dbReference type="SAM" id="MobiDB-lite"/>
    </source>
</evidence>
<dbReference type="AlphaFoldDB" id="A0A1M4MV76"/>
<gene>
    <name evidence="3" type="ORF">KARMA_0334</name>
</gene>
<evidence type="ECO:0000256" key="2">
    <source>
        <dbReference type="SAM" id="SignalP"/>
    </source>
</evidence>
<feature type="chain" id="PRO_5013381852" description="Secreted protein" evidence="2">
    <location>
        <begin position="25"/>
        <end position="166"/>
    </location>
</feature>
<dbReference type="InterPro" id="IPR021727">
    <property type="entry name" value="DUF3299"/>
</dbReference>
<feature type="signal peptide" evidence="2">
    <location>
        <begin position="1"/>
        <end position="24"/>
    </location>
</feature>
<evidence type="ECO:0000313" key="4">
    <source>
        <dbReference type="Proteomes" id="UP000184085"/>
    </source>
</evidence>
<accession>A0A1M4MV76</accession>
<proteinExistence type="predicted"/>
<keyword evidence="2" id="KW-0732">Signal</keyword>
<protein>
    <recommendedName>
        <fullName evidence="5">Secreted protein</fullName>
    </recommendedName>
</protein>
<reference evidence="4" key="1">
    <citation type="submission" date="2016-09" db="EMBL/GenBank/DDBJ databases">
        <authorList>
            <person name="Wibberg D."/>
        </authorList>
    </citation>
    <scope>NUCLEOTIDE SEQUENCE [LARGE SCALE GENOMIC DNA]</scope>
</reference>
<dbReference type="Pfam" id="PF11736">
    <property type="entry name" value="DUF3299"/>
    <property type="match status" value="1"/>
</dbReference>
<organism evidence="3 4">
    <name type="scientific">Donghicola eburneus</name>
    <dbReference type="NCBI Taxonomy" id="393278"/>
    <lineage>
        <taxon>Bacteria</taxon>
        <taxon>Pseudomonadati</taxon>
        <taxon>Pseudomonadota</taxon>
        <taxon>Alphaproteobacteria</taxon>
        <taxon>Rhodobacterales</taxon>
        <taxon>Roseobacteraceae</taxon>
        <taxon>Donghicola</taxon>
    </lineage>
</organism>
<evidence type="ECO:0008006" key="5">
    <source>
        <dbReference type="Google" id="ProtNLM"/>
    </source>
</evidence>
<dbReference type="Gene3D" id="2.40.50.870">
    <property type="entry name" value="Protein of unknown function (DUF3299)"/>
    <property type="match status" value="1"/>
</dbReference>
<keyword evidence="4" id="KW-1185">Reference proteome</keyword>
<evidence type="ECO:0000313" key="3">
    <source>
        <dbReference type="EMBL" id="SCM66161.1"/>
    </source>
</evidence>
<name>A0A1M4MV76_9RHOB</name>
<dbReference type="EMBL" id="FMJB01000015">
    <property type="protein sequence ID" value="SCM66161.1"/>
    <property type="molecule type" value="Genomic_DNA"/>
</dbReference>